<evidence type="ECO:0000313" key="1">
    <source>
        <dbReference type="EMBL" id="AHH04054.1"/>
    </source>
</evidence>
<proteinExistence type="predicted"/>
<accession>W5SAC1</accession>
<sequence length="43" mass="5059">MLVMSKVLRVFFLNKNSKNYFKFKFIAVNCYSNTYGICIGGWI</sequence>
<gene>
    <name evidence="1" type="ORF">BHY_1103</name>
</gene>
<keyword evidence="1" id="KW-0614">Plasmid</keyword>
<organism evidence="1">
    <name type="scientific">Borrelia nietonii YOR</name>
    <dbReference type="NCBI Taxonomy" id="1293576"/>
    <lineage>
        <taxon>Bacteria</taxon>
        <taxon>Pseudomonadati</taxon>
        <taxon>Spirochaetota</taxon>
        <taxon>Spirochaetia</taxon>
        <taxon>Spirochaetales</taxon>
        <taxon>Borreliaceae</taxon>
        <taxon>Borrelia</taxon>
        <taxon>Borrelia nietonii</taxon>
    </lineage>
</organism>
<dbReference type="AlphaFoldDB" id="W5SAC1"/>
<dbReference type="HOGENOM" id="CLU_3230481_0_0_12"/>
<dbReference type="EMBL" id="CP004154">
    <property type="protein sequence ID" value="AHH04054.1"/>
    <property type="molecule type" value="Genomic_DNA"/>
</dbReference>
<reference evidence="1" key="1">
    <citation type="submission" date="2013-02" db="EMBL/GenBank/DDBJ databases">
        <title>Comparative genomics of Borrelia species.</title>
        <authorList>
            <person name="Schwan T.G."/>
            <person name="Raffel S.J."/>
            <person name="Porcella S.F."/>
        </authorList>
    </citation>
    <scope>NUCLEOTIDE SEQUENCE</scope>
    <source>
        <strain evidence="1">YOR</strain>
        <plasmid evidence="1">unnamed</plasmid>
    </source>
</reference>
<geneLocation type="plasmid" evidence="1">
    <name>unnamed</name>
</geneLocation>
<name>W5SAC1_9SPIR</name>
<protein>
    <submittedName>
        <fullName evidence="1">Uncharacterized protein</fullName>
    </submittedName>
</protein>